<sequence length="67" mass="7095">MNDKVFLIIESADVHCLVEIPPMGLSGYRQHGGPFVGTSPFFTVFAKESVAPDLVAKIVASYAPSAA</sequence>
<organism evidence="1 2">
    <name type="scientific">Lysobacter daejeonensis GH1-9</name>
    <dbReference type="NCBI Taxonomy" id="1385517"/>
    <lineage>
        <taxon>Bacteria</taxon>
        <taxon>Pseudomonadati</taxon>
        <taxon>Pseudomonadota</taxon>
        <taxon>Gammaproteobacteria</taxon>
        <taxon>Lysobacterales</taxon>
        <taxon>Lysobacteraceae</taxon>
        <taxon>Aerolutibacter</taxon>
    </lineage>
</organism>
<dbReference type="EMBL" id="AVPU01000057">
    <property type="protein sequence ID" value="KGM51605.1"/>
    <property type="molecule type" value="Genomic_DNA"/>
</dbReference>
<accession>A0A0A0EMU8</accession>
<name>A0A0A0EMU8_9GAMM</name>
<comment type="caution">
    <text evidence="1">The sequence shown here is derived from an EMBL/GenBank/DDBJ whole genome shotgun (WGS) entry which is preliminary data.</text>
</comment>
<dbReference type="RefSeq" id="WP_036140409.1">
    <property type="nucleotide sequence ID" value="NZ_AVPU01000057.1"/>
</dbReference>
<dbReference type="Proteomes" id="UP000029998">
    <property type="component" value="Unassembled WGS sequence"/>
</dbReference>
<protein>
    <submittedName>
        <fullName evidence="1">Uncharacterized protein</fullName>
    </submittedName>
</protein>
<dbReference type="AlphaFoldDB" id="A0A0A0EMU8"/>
<reference evidence="1 2" key="1">
    <citation type="submission" date="2013-08" db="EMBL/GenBank/DDBJ databases">
        <title>Genome sequencing of Lysobacter.</title>
        <authorList>
            <person name="Zhang S."/>
            <person name="Wang G."/>
        </authorList>
    </citation>
    <scope>NUCLEOTIDE SEQUENCE [LARGE SCALE GENOMIC DNA]</scope>
    <source>
        <strain evidence="1 2">GH1-9</strain>
    </source>
</reference>
<evidence type="ECO:0000313" key="1">
    <source>
        <dbReference type="EMBL" id="KGM51605.1"/>
    </source>
</evidence>
<gene>
    <name evidence="1" type="ORF">N800_13480</name>
</gene>
<proteinExistence type="predicted"/>
<evidence type="ECO:0000313" key="2">
    <source>
        <dbReference type="Proteomes" id="UP000029998"/>
    </source>
</evidence>
<keyword evidence="2" id="KW-1185">Reference proteome</keyword>